<dbReference type="PANTHER" id="PTHR19422">
    <property type="entry name" value="GAG RETROVIRAL POLYPROTEIN"/>
    <property type="match status" value="1"/>
</dbReference>
<dbReference type="InterPro" id="IPR051592">
    <property type="entry name" value="HERV-K_Pro_peptidase_A2"/>
</dbReference>
<sequence length="158" mass="16642">GGSTGMDLAAATTVTLSTPAVTLVPTGIRGPLGDGLSALLLSRSSATRQGLFVLPGVIDADFIGEIQIMVWTPTPPCQIPLGSRIAQLIPFRSQVPHHLEKTRGDGGFGSTGPAQVLWSQRVSARHPCYRCTLKHSTLQQEIQLEGIMDTGADVTVIS</sequence>
<dbReference type="Gene3D" id="2.70.40.10">
    <property type="match status" value="1"/>
</dbReference>
<organism evidence="5 6">
    <name type="scientific">Casuarius casuarius</name>
    <name type="common">Southern cassowary</name>
    <name type="synonym">Struthio casuarius</name>
    <dbReference type="NCBI Taxonomy" id="8787"/>
    <lineage>
        <taxon>Eukaryota</taxon>
        <taxon>Metazoa</taxon>
        <taxon>Chordata</taxon>
        <taxon>Craniata</taxon>
        <taxon>Vertebrata</taxon>
        <taxon>Euteleostomi</taxon>
        <taxon>Archelosauria</taxon>
        <taxon>Archosauria</taxon>
        <taxon>Dinosauria</taxon>
        <taxon>Saurischia</taxon>
        <taxon>Theropoda</taxon>
        <taxon>Coelurosauria</taxon>
        <taxon>Aves</taxon>
        <taxon>Palaeognathae</taxon>
        <taxon>Casuariiformes</taxon>
        <taxon>Casuariidae</taxon>
        <taxon>Casuarius</taxon>
    </lineage>
</organism>
<dbReference type="InterPro" id="IPR029054">
    <property type="entry name" value="dUTPase-like"/>
</dbReference>
<proteinExistence type="predicted"/>
<dbReference type="PANTHER" id="PTHR19422:SF123">
    <property type="entry name" value="RT1 CLASS I, LOCUS CE15"/>
    <property type="match status" value="1"/>
</dbReference>
<evidence type="ECO:0000256" key="3">
    <source>
        <dbReference type="ARBA" id="ARBA00022801"/>
    </source>
</evidence>
<dbReference type="GO" id="GO:0006508">
    <property type="term" value="P:proteolysis"/>
    <property type="evidence" value="ECO:0007669"/>
    <property type="project" value="UniProtKB-KW"/>
</dbReference>
<dbReference type="Pfam" id="PF00692">
    <property type="entry name" value="dUTPase"/>
    <property type="match status" value="1"/>
</dbReference>
<evidence type="ECO:0000256" key="1">
    <source>
        <dbReference type="ARBA" id="ARBA00022670"/>
    </source>
</evidence>
<name>A0A7K8NXQ8_CASCA</name>
<dbReference type="AlphaFoldDB" id="A0A7K8NXQ8"/>
<keyword evidence="2" id="KW-0064">Aspartyl protease</keyword>
<keyword evidence="6" id="KW-1185">Reference proteome</keyword>
<evidence type="ECO:0000256" key="2">
    <source>
        <dbReference type="ARBA" id="ARBA00022750"/>
    </source>
</evidence>
<comment type="caution">
    <text evidence="5">The sequence shown here is derived from an EMBL/GenBank/DDBJ whole genome shotgun (WGS) entry which is preliminary data.</text>
</comment>
<dbReference type="SUPFAM" id="SSF51283">
    <property type="entry name" value="dUTPase-like"/>
    <property type="match status" value="1"/>
</dbReference>
<evidence type="ECO:0000313" key="5">
    <source>
        <dbReference type="EMBL" id="NXE58154.1"/>
    </source>
</evidence>
<dbReference type="InterPro" id="IPR001995">
    <property type="entry name" value="Peptidase_A2_cat"/>
</dbReference>
<dbReference type="InterPro" id="IPR036157">
    <property type="entry name" value="dUTPase-like_sf"/>
</dbReference>
<dbReference type="Gene3D" id="2.40.70.10">
    <property type="entry name" value="Acid Proteases"/>
    <property type="match status" value="1"/>
</dbReference>
<dbReference type="InterPro" id="IPR021109">
    <property type="entry name" value="Peptidase_aspartic_dom_sf"/>
</dbReference>
<feature type="non-terminal residue" evidence="5">
    <location>
        <position position="158"/>
    </location>
</feature>
<keyword evidence="3" id="KW-0378">Hydrolase</keyword>
<evidence type="ECO:0000259" key="4">
    <source>
        <dbReference type="PROSITE" id="PS50175"/>
    </source>
</evidence>
<dbReference type="EMBL" id="VWPT01000955">
    <property type="protein sequence ID" value="NXE58154.1"/>
    <property type="molecule type" value="Genomic_DNA"/>
</dbReference>
<feature type="domain" description="Peptidase A2" evidence="4">
    <location>
        <begin position="144"/>
        <end position="158"/>
    </location>
</feature>
<keyword evidence="1" id="KW-0645">Protease</keyword>
<protein>
    <submittedName>
        <fullName evidence="5">POK9 protein</fullName>
    </submittedName>
</protein>
<gene>
    <name evidence="5" type="primary">Ervk9</name>
    <name evidence="5" type="ORF">CASCAS_R10035</name>
</gene>
<dbReference type="Proteomes" id="UP000524187">
    <property type="component" value="Unassembled WGS sequence"/>
</dbReference>
<evidence type="ECO:0000313" key="6">
    <source>
        <dbReference type="Proteomes" id="UP000524187"/>
    </source>
</evidence>
<reference evidence="5 6" key="1">
    <citation type="submission" date="2019-09" db="EMBL/GenBank/DDBJ databases">
        <title>Bird 10,000 Genomes (B10K) Project - Family phase.</title>
        <authorList>
            <person name="Zhang G."/>
        </authorList>
    </citation>
    <scope>NUCLEOTIDE SEQUENCE [LARGE SCALE GENOMIC DNA]</scope>
    <source>
        <strain evidence="5">B10K-LSUMZ-50683</strain>
        <tissue evidence="5">Muscle</tissue>
    </source>
</reference>
<dbReference type="PROSITE" id="PS50175">
    <property type="entry name" value="ASP_PROT_RETROV"/>
    <property type="match status" value="1"/>
</dbReference>
<dbReference type="GO" id="GO:0004190">
    <property type="term" value="F:aspartic-type endopeptidase activity"/>
    <property type="evidence" value="ECO:0007669"/>
    <property type="project" value="UniProtKB-KW"/>
</dbReference>
<accession>A0A7K8NXQ8</accession>
<feature type="non-terminal residue" evidence="5">
    <location>
        <position position="1"/>
    </location>
</feature>